<keyword evidence="8 9" id="KW-0407">Ion channel</keyword>
<evidence type="ECO:0000256" key="1">
    <source>
        <dbReference type="ARBA" id="ARBA00004651"/>
    </source>
</evidence>
<dbReference type="PANTHER" id="PTHR11893">
    <property type="entry name" value="INNEXIN"/>
    <property type="match status" value="1"/>
</dbReference>
<dbReference type="Pfam" id="PF00876">
    <property type="entry name" value="Innexin"/>
    <property type="match status" value="1"/>
</dbReference>
<comment type="subcellular location">
    <subcellularLocation>
        <location evidence="1 9">Cell membrane</location>
        <topology evidence="1 9">Multi-pass membrane protein</topology>
    </subcellularLocation>
</comment>
<feature type="compositionally biased region" description="Basic and acidic residues" evidence="10">
    <location>
        <begin position="197"/>
        <end position="208"/>
    </location>
</feature>
<dbReference type="AlphaFoldDB" id="A0A3S5FGV2"/>
<keyword evidence="3" id="KW-1003">Cell membrane</keyword>
<dbReference type="GO" id="GO:0005886">
    <property type="term" value="C:plasma membrane"/>
    <property type="evidence" value="ECO:0007669"/>
    <property type="project" value="UniProtKB-SubCell"/>
</dbReference>
<evidence type="ECO:0000256" key="3">
    <source>
        <dbReference type="ARBA" id="ARBA00022475"/>
    </source>
</evidence>
<evidence type="ECO:0000313" key="11">
    <source>
        <dbReference type="EMBL" id="VEL40515.1"/>
    </source>
</evidence>
<evidence type="ECO:0000256" key="7">
    <source>
        <dbReference type="ARBA" id="ARBA00023136"/>
    </source>
</evidence>
<dbReference type="EMBL" id="CAAALY010265214">
    <property type="protein sequence ID" value="VEL40515.1"/>
    <property type="molecule type" value="Genomic_DNA"/>
</dbReference>
<dbReference type="OrthoDB" id="6232833at2759"/>
<evidence type="ECO:0000256" key="2">
    <source>
        <dbReference type="ARBA" id="ARBA00022448"/>
    </source>
</evidence>
<dbReference type="PANTHER" id="PTHR11893:SF36">
    <property type="entry name" value="INNEXIN-5"/>
    <property type="match status" value="1"/>
</dbReference>
<feature type="region of interest" description="Disordered" evidence="10">
    <location>
        <begin position="197"/>
        <end position="219"/>
    </location>
</feature>
<organism evidence="11 12">
    <name type="scientific">Protopolystoma xenopodis</name>
    <dbReference type="NCBI Taxonomy" id="117903"/>
    <lineage>
        <taxon>Eukaryota</taxon>
        <taxon>Metazoa</taxon>
        <taxon>Spiralia</taxon>
        <taxon>Lophotrochozoa</taxon>
        <taxon>Platyhelminthes</taxon>
        <taxon>Monogenea</taxon>
        <taxon>Polyopisthocotylea</taxon>
        <taxon>Polystomatidea</taxon>
        <taxon>Polystomatidae</taxon>
        <taxon>Protopolystoma</taxon>
    </lineage>
</organism>
<dbReference type="GO" id="GO:0005921">
    <property type="term" value="C:gap junction"/>
    <property type="evidence" value="ECO:0007669"/>
    <property type="project" value="UniProtKB-UniRule"/>
</dbReference>
<gene>
    <name evidence="9" type="primary">inx</name>
    <name evidence="11" type="ORF">PXEA_LOCUS33955</name>
</gene>
<evidence type="ECO:0000256" key="8">
    <source>
        <dbReference type="ARBA" id="ARBA00023303"/>
    </source>
</evidence>
<name>A0A3S5FGV2_9PLAT</name>
<comment type="caution">
    <text evidence="11">The sequence shown here is derived from an EMBL/GenBank/DDBJ whole genome shotgun (WGS) entry which is preliminary data.</text>
</comment>
<protein>
    <recommendedName>
        <fullName evidence="9">Innexin</fullName>
    </recommendedName>
</protein>
<evidence type="ECO:0000256" key="6">
    <source>
        <dbReference type="ARBA" id="ARBA00023065"/>
    </source>
</evidence>
<keyword evidence="7 9" id="KW-0472">Membrane</keyword>
<accession>A0A3S5FGV2</accession>
<dbReference type="InterPro" id="IPR000990">
    <property type="entry name" value="Innexin"/>
</dbReference>
<keyword evidence="5 9" id="KW-1133">Transmembrane helix</keyword>
<sequence>MPPFPAPPIPLRLLSPLEPVSTNNYQGSNDVTGFIFGLTVANYIRSGVDWPETTLFPRVAYCRVPGIRLVGVENAYTAQCALPINMLNEKIYIFMWFWIVFVAIVSSVSLCLWITRMIIAPRRKDFIKRFLRVRNVKNQRGVEMNREDLDDFIDGYLRRDGVFLIRMMALNAGEVITAEVVTKLYVDYINLGSSHDEDADHNSQEKLPLKGGKSEAQLV</sequence>
<dbReference type="Proteomes" id="UP000784294">
    <property type="component" value="Unassembled WGS sequence"/>
</dbReference>
<evidence type="ECO:0000313" key="12">
    <source>
        <dbReference type="Proteomes" id="UP000784294"/>
    </source>
</evidence>
<comment type="similarity">
    <text evidence="9">Belongs to the pannexin family.</text>
</comment>
<keyword evidence="4 9" id="KW-0812">Transmembrane</keyword>
<comment type="function">
    <text evidence="9">Structural component of the gap junctions.</text>
</comment>
<evidence type="ECO:0000256" key="4">
    <source>
        <dbReference type="ARBA" id="ARBA00022692"/>
    </source>
</evidence>
<keyword evidence="2 9" id="KW-0813">Transport</keyword>
<evidence type="ECO:0000256" key="5">
    <source>
        <dbReference type="ARBA" id="ARBA00022989"/>
    </source>
</evidence>
<dbReference type="PRINTS" id="PR01262">
    <property type="entry name" value="INNEXIN"/>
</dbReference>
<feature type="transmembrane region" description="Helical" evidence="9">
    <location>
        <begin position="91"/>
        <end position="114"/>
    </location>
</feature>
<dbReference type="PROSITE" id="PS51013">
    <property type="entry name" value="PANNEXIN"/>
    <property type="match status" value="1"/>
</dbReference>
<evidence type="ECO:0000256" key="9">
    <source>
        <dbReference type="RuleBase" id="RU010713"/>
    </source>
</evidence>
<keyword evidence="6 9" id="KW-0406">Ion transport</keyword>
<reference evidence="11" key="1">
    <citation type="submission" date="2018-11" db="EMBL/GenBank/DDBJ databases">
        <authorList>
            <consortium name="Pathogen Informatics"/>
        </authorList>
    </citation>
    <scope>NUCLEOTIDE SEQUENCE</scope>
</reference>
<keyword evidence="12" id="KW-1185">Reference proteome</keyword>
<proteinExistence type="inferred from homology"/>
<dbReference type="GO" id="GO:0034220">
    <property type="term" value="P:monoatomic ion transmembrane transport"/>
    <property type="evidence" value="ECO:0007669"/>
    <property type="project" value="UniProtKB-KW"/>
</dbReference>
<comment type="caution">
    <text evidence="9">Lacks conserved residue(s) required for the propagation of feature annotation.</text>
</comment>
<evidence type="ECO:0000256" key="10">
    <source>
        <dbReference type="SAM" id="MobiDB-lite"/>
    </source>
</evidence>